<protein>
    <submittedName>
        <fullName evidence="2">DUF6457 domain-containing protein</fullName>
    </submittedName>
</protein>
<dbReference type="InterPro" id="IPR045598">
    <property type="entry name" value="DUF6457"/>
</dbReference>
<accession>A0ABU1FN48</accession>
<evidence type="ECO:0000259" key="1">
    <source>
        <dbReference type="Pfam" id="PF20058"/>
    </source>
</evidence>
<gene>
    <name evidence="2" type="ORF">RH861_12515</name>
</gene>
<sequence>MTEPLAPEALDGWVAEAAELLGIDPAVVPVGTVLDLARRVAHGVARPAAPVTTFLLGLAVGAGRPDDLAVLADRLGDAADARTPEA</sequence>
<proteinExistence type="predicted"/>
<evidence type="ECO:0000313" key="3">
    <source>
        <dbReference type="Proteomes" id="UP001260072"/>
    </source>
</evidence>
<feature type="domain" description="DUF6457" evidence="1">
    <location>
        <begin position="7"/>
        <end position="82"/>
    </location>
</feature>
<comment type="caution">
    <text evidence="2">The sequence shown here is derived from an EMBL/GenBank/DDBJ whole genome shotgun (WGS) entry which is preliminary data.</text>
</comment>
<dbReference type="Proteomes" id="UP001260072">
    <property type="component" value="Unassembled WGS sequence"/>
</dbReference>
<reference evidence="3" key="1">
    <citation type="submission" date="2023-07" db="EMBL/GenBank/DDBJ databases">
        <title>Description of three actinobacteria isolated from air of manufacturing shop in a pharmaceutical factory.</title>
        <authorList>
            <person name="Zhang D.-F."/>
        </authorList>
    </citation>
    <scope>NUCLEOTIDE SEQUENCE [LARGE SCALE GENOMIC DNA]</scope>
    <source>
        <strain evidence="3">CCTCC AB 2011122</strain>
    </source>
</reference>
<organism evidence="2 3">
    <name type="scientific">Agromyces indicus</name>
    <dbReference type="NCBI Taxonomy" id="758919"/>
    <lineage>
        <taxon>Bacteria</taxon>
        <taxon>Bacillati</taxon>
        <taxon>Actinomycetota</taxon>
        <taxon>Actinomycetes</taxon>
        <taxon>Micrococcales</taxon>
        <taxon>Microbacteriaceae</taxon>
        <taxon>Agromyces</taxon>
    </lineage>
</organism>
<dbReference type="EMBL" id="JAVKGS010000003">
    <property type="protein sequence ID" value="MDR5692886.1"/>
    <property type="molecule type" value="Genomic_DNA"/>
</dbReference>
<dbReference type="Pfam" id="PF20058">
    <property type="entry name" value="DUF6457"/>
    <property type="match status" value="1"/>
</dbReference>
<dbReference type="RefSeq" id="WP_310521247.1">
    <property type="nucleotide sequence ID" value="NZ_BAABBS010000001.1"/>
</dbReference>
<name>A0ABU1FN48_9MICO</name>
<evidence type="ECO:0000313" key="2">
    <source>
        <dbReference type="EMBL" id="MDR5692886.1"/>
    </source>
</evidence>
<keyword evidence="3" id="KW-1185">Reference proteome</keyword>